<sequence>MDLRVLPIRTEVLAELRQTDDAGRQREPFVDEVGGAPLRCCLRKVRPGERVALVSYAPVRRWAAETGAAPGAYDEVGPVFIHADACGGPDDAGWPEEIRGSRRVLRAYSAEGRILGGCLLDGNTELAERTASDLLMDPEVAVVHVRAVEFGCFLFEVRRR</sequence>
<dbReference type="STRING" id="95161.SAMN05660874_05085"/>
<dbReference type="PIRSF" id="PIRSF034110">
    <property type="entry name" value="DUF1203"/>
    <property type="match status" value="1"/>
</dbReference>
<dbReference type="InterPro" id="IPR009593">
    <property type="entry name" value="DUF1203"/>
</dbReference>
<dbReference type="EMBL" id="FOZX01000012">
    <property type="protein sequence ID" value="SFT02947.1"/>
    <property type="molecule type" value="Genomic_DNA"/>
</dbReference>
<name>A0A1I6UNU7_9PSEU</name>
<dbReference type="AlphaFoldDB" id="A0A1I6UNU7"/>
<evidence type="ECO:0000313" key="2">
    <source>
        <dbReference type="Proteomes" id="UP000198852"/>
    </source>
</evidence>
<accession>A0A1I6UNU7</accession>
<dbReference type="OrthoDB" id="118609at2"/>
<reference evidence="2" key="1">
    <citation type="submission" date="2016-10" db="EMBL/GenBank/DDBJ databases">
        <authorList>
            <person name="Varghese N."/>
            <person name="Submissions S."/>
        </authorList>
    </citation>
    <scope>NUCLEOTIDE SEQUENCE [LARGE SCALE GENOMIC DNA]</scope>
    <source>
        <strain evidence="2">DSM 44771</strain>
    </source>
</reference>
<dbReference type="Proteomes" id="UP000198852">
    <property type="component" value="Unassembled WGS sequence"/>
</dbReference>
<keyword evidence="2" id="KW-1185">Reference proteome</keyword>
<protein>
    <recommendedName>
        <fullName evidence="3">DUF1203 domain-containing protein</fullName>
    </recommendedName>
</protein>
<gene>
    <name evidence="1" type="ORF">SAMN05660874_05085</name>
</gene>
<evidence type="ECO:0000313" key="1">
    <source>
        <dbReference type="EMBL" id="SFT02947.1"/>
    </source>
</evidence>
<dbReference type="Pfam" id="PF06718">
    <property type="entry name" value="DUF1203"/>
    <property type="match status" value="1"/>
</dbReference>
<evidence type="ECO:0008006" key="3">
    <source>
        <dbReference type="Google" id="ProtNLM"/>
    </source>
</evidence>
<organism evidence="1 2">
    <name type="scientific">Saccharopolyspora flava</name>
    <dbReference type="NCBI Taxonomy" id="95161"/>
    <lineage>
        <taxon>Bacteria</taxon>
        <taxon>Bacillati</taxon>
        <taxon>Actinomycetota</taxon>
        <taxon>Actinomycetes</taxon>
        <taxon>Pseudonocardiales</taxon>
        <taxon>Pseudonocardiaceae</taxon>
        <taxon>Saccharopolyspora</taxon>
    </lineage>
</organism>
<proteinExistence type="predicted"/>
<dbReference type="RefSeq" id="WP_093422886.1">
    <property type="nucleotide sequence ID" value="NZ_FOZX01000012.1"/>
</dbReference>